<keyword evidence="1" id="KW-0472">Membrane</keyword>
<accession>A0ABS8IJX6</accession>
<proteinExistence type="predicted"/>
<dbReference type="Proteomes" id="UP001199525">
    <property type="component" value="Unassembled WGS sequence"/>
</dbReference>
<protein>
    <submittedName>
        <fullName evidence="2">Uncharacterized protein</fullName>
    </submittedName>
</protein>
<keyword evidence="1" id="KW-0812">Transmembrane</keyword>
<feature type="transmembrane region" description="Helical" evidence="1">
    <location>
        <begin position="42"/>
        <end position="63"/>
    </location>
</feature>
<reference evidence="2 3" key="1">
    <citation type="journal article" date="2021" name="Microorganisms">
        <title>Genome Evolution of Filamentous Cyanobacterium Nostoc Species: From Facultative Symbiosis to Free Living.</title>
        <authorList>
            <person name="Huo D."/>
            <person name="Li H."/>
            <person name="Cai F."/>
            <person name="Guo X."/>
            <person name="Qiao Z."/>
            <person name="Wang W."/>
            <person name="Yu G."/>
            <person name="Li R."/>
        </authorList>
    </citation>
    <scope>NUCLEOTIDE SEQUENCE [LARGE SCALE GENOMIC DNA]</scope>
    <source>
        <strain evidence="2 3">CHAB 5714</strain>
    </source>
</reference>
<dbReference type="EMBL" id="JAIVFQ010000111">
    <property type="protein sequence ID" value="MCC5604146.1"/>
    <property type="molecule type" value="Genomic_DNA"/>
</dbReference>
<keyword evidence="3" id="KW-1185">Reference proteome</keyword>
<evidence type="ECO:0000256" key="1">
    <source>
        <dbReference type="SAM" id="Phobius"/>
    </source>
</evidence>
<keyword evidence="1" id="KW-1133">Transmembrane helix</keyword>
<comment type="caution">
    <text evidence="2">The sequence shown here is derived from an EMBL/GenBank/DDBJ whole genome shotgun (WGS) entry which is preliminary data.</text>
</comment>
<organism evidence="2 3">
    <name type="scientific">Nostoc favosum CHAB5714</name>
    <dbReference type="NCBI Taxonomy" id="2780399"/>
    <lineage>
        <taxon>Bacteria</taxon>
        <taxon>Bacillati</taxon>
        <taxon>Cyanobacteriota</taxon>
        <taxon>Cyanophyceae</taxon>
        <taxon>Nostocales</taxon>
        <taxon>Nostocaceae</taxon>
        <taxon>Nostoc</taxon>
        <taxon>Nostoc favosum</taxon>
    </lineage>
</organism>
<gene>
    <name evidence="2" type="ORF">LC586_34520</name>
</gene>
<name>A0ABS8IJX6_9NOSO</name>
<sequence length="218" mass="24870">MATELDMRHRVVPLVLIGCVFLIMLGAWSTKYPYIIKAIGSFIYDFQTLIGALLALAGAWWGVSAIRKQIHQTEDLERRRISSKKEAARAVLPLTLSSITGYERELIGSLRMLHQQYNGQRFKPDAIVPSLPDFPYDVISSLKETIEFSTSVEVEIFARLLSNIQVCEARVRSMFSSIEGSPHSRRSELRANVEEYMLNAMVIHKRAESIFDYARRET</sequence>
<feature type="non-terminal residue" evidence="2">
    <location>
        <position position="218"/>
    </location>
</feature>
<feature type="transmembrane region" description="Helical" evidence="1">
    <location>
        <begin position="12"/>
        <end position="30"/>
    </location>
</feature>
<evidence type="ECO:0000313" key="2">
    <source>
        <dbReference type="EMBL" id="MCC5604146.1"/>
    </source>
</evidence>
<evidence type="ECO:0000313" key="3">
    <source>
        <dbReference type="Proteomes" id="UP001199525"/>
    </source>
</evidence>